<dbReference type="Pfam" id="PF00899">
    <property type="entry name" value="ThiF"/>
    <property type="match status" value="1"/>
</dbReference>
<accession>A0A2N9JJH2</accession>
<dbReference type="GO" id="GO:0061503">
    <property type="term" value="F:tRNA threonylcarbamoyladenosine dehydratase"/>
    <property type="evidence" value="ECO:0007669"/>
    <property type="project" value="TreeGrafter"/>
</dbReference>
<dbReference type="Proteomes" id="UP000238164">
    <property type="component" value="Chromosome 1"/>
</dbReference>
<evidence type="ECO:0000313" key="3">
    <source>
        <dbReference type="Proteomes" id="UP000238164"/>
    </source>
</evidence>
<dbReference type="InterPro" id="IPR000594">
    <property type="entry name" value="ThiF_NAD_FAD-bd"/>
</dbReference>
<protein>
    <recommendedName>
        <fullName evidence="1">THIF-type NAD/FAD binding fold domain-containing protein</fullName>
    </recommendedName>
</protein>
<organism evidence="2 3">
    <name type="scientific">Micropruina glycogenica</name>
    <dbReference type="NCBI Taxonomy" id="75385"/>
    <lineage>
        <taxon>Bacteria</taxon>
        <taxon>Bacillati</taxon>
        <taxon>Actinomycetota</taxon>
        <taxon>Actinomycetes</taxon>
        <taxon>Propionibacteriales</taxon>
        <taxon>Nocardioidaceae</taxon>
        <taxon>Micropruina</taxon>
    </lineage>
</organism>
<dbReference type="AlphaFoldDB" id="A0A2N9JJH2"/>
<dbReference type="GO" id="GO:0061504">
    <property type="term" value="P:cyclic threonylcarbamoyladenosine biosynthetic process"/>
    <property type="evidence" value="ECO:0007669"/>
    <property type="project" value="TreeGrafter"/>
</dbReference>
<dbReference type="KEGG" id="mgg:MPLG2_3164"/>
<sequence>MTATLRLTGPLHDGLVAMATSPVETGAVLLVRYTTIDGSDVILLGDELVAVPEDAYEIRTHQALQITSDGYVHALKTAQQRGRIAIWVHSHPGEQAIPRPSRHDRVVNEQLEPLFRDRTETDQYGYLVVSHDNGTLTFTGELIGRINTPIARLSVIGERWIFRPAFDTDAGTDRSLFDRNIRAFGDGIQTAISELTVAVIGAGGTGSAVAEQLARLGVRSFILIDPDILSDSNTTRVYGSTPADVGRPKVDVLGDHLERIARGVRTTRVQGSILTETVARTMVGADLVFGCTDDNAGRLRLSRLPYYYLIPVIDCGVQIPADQQGIITGVFGRVTTLYPSSACLICRDRIDLAVAEAETRSANEQKRLEKEGYAPALPGVEPAVVTFTTLVAATAVSELLERLVGYGDTPTPSELILFIHDRTIRGNIGASHEGHYCDPATRRVGTDDDMFLGLNWAS</sequence>
<evidence type="ECO:0000259" key="1">
    <source>
        <dbReference type="Pfam" id="PF00899"/>
    </source>
</evidence>
<keyword evidence="3" id="KW-1185">Reference proteome</keyword>
<dbReference type="InterPro" id="IPR035985">
    <property type="entry name" value="Ubiquitin-activating_enz"/>
</dbReference>
<dbReference type="CDD" id="cd01483">
    <property type="entry name" value="E1_enzyme_family"/>
    <property type="match status" value="1"/>
</dbReference>
<gene>
    <name evidence="2" type="ORF">MPLG2_3164</name>
</gene>
<dbReference type="GO" id="GO:0008641">
    <property type="term" value="F:ubiquitin-like modifier activating enzyme activity"/>
    <property type="evidence" value="ECO:0007669"/>
    <property type="project" value="InterPro"/>
</dbReference>
<dbReference type="PANTHER" id="PTHR43267:SF1">
    <property type="entry name" value="TRNA THREONYLCARBAMOYLADENOSINE DEHYDRATASE"/>
    <property type="match status" value="1"/>
</dbReference>
<dbReference type="Gene3D" id="3.40.140.10">
    <property type="entry name" value="Cytidine Deaminase, domain 2"/>
    <property type="match status" value="1"/>
</dbReference>
<dbReference type="InterPro" id="IPR045886">
    <property type="entry name" value="ThiF/MoeB/HesA"/>
</dbReference>
<dbReference type="EMBL" id="LT985188">
    <property type="protein sequence ID" value="SPD88194.1"/>
    <property type="molecule type" value="Genomic_DNA"/>
</dbReference>
<reference evidence="2 3" key="1">
    <citation type="submission" date="2018-02" db="EMBL/GenBank/DDBJ databases">
        <authorList>
            <person name="Cohen D.B."/>
            <person name="Kent A.D."/>
        </authorList>
    </citation>
    <scope>NUCLEOTIDE SEQUENCE [LARGE SCALE GENOMIC DNA]</scope>
    <source>
        <strain evidence="2">1</strain>
    </source>
</reference>
<name>A0A2N9JJH2_9ACTN</name>
<feature type="domain" description="THIF-type NAD/FAD binding fold" evidence="1">
    <location>
        <begin position="178"/>
        <end position="411"/>
    </location>
</feature>
<dbReference type="SUPFAM" id="SSF69572">
    <property type="entry name" value="Activating enzymes of the ubiquitin-like proteins"/>
    <property type="match status" value="1"/>
</dbReference>
<proteinExistence type="predicted"/>
<evidence type="ECO:0000313" key="2">
    <source>
        <dbReference type="EMBL" id="SPD88194.1"/>
    </source>
</evidence>
<dbReference type="OrthoDB" id="3802555at2"/>
<dbReference type="PANTHER" id="PTHR43267">
    <property type="entry name" value="TRNA THREONYLCARBAMOYLADENOSINE DEHYDRATASE"/>
    <property type="match status" value="1"/>
</dbReference>
<dbReference type="Gene3D" id="3.40.50.720">
    <property type="entry name" value="NAD(P)-binding Rossmann-like Domain"/>
    <property type="match status" value="1"/>
</dbReference>
<dbReference type="RefSeq" id="WP_105186753.1">
    <property type="nucleotide sequence ID" value="NZ_BAAAGO010000044.1"/>
</dbReference>